<evidence type="ECO:0000313" key="7">
    <source>
        <dbReference type="Proteomes" id="UP000789342"/>
    </source>
</evidence>
<gene>
    <name evidence="6" type="ORF">AMORRO_LOCUS6158</name>
</gene>
<keyword evidence="4" id="KW-0255">Endonuclease</keyword>
<evidence type="ECO:0000256" key="5">
    <source>
        <dbReference type="ARBA" id="ARBA00022801"/>
    </source>
</evidence>
<dbReference type="OrthoDB" id="20018at2759"/>
<keyword evidence="7" id="KW-1185">Reference proteome</keyword>
<dbReference type="GO" id="GO:0005737">
    <property type="term" value="C:cytoplasm"/>
    <property type="evidence" value="ECO:0007669"/>
    <property type="project" value="UniProtKB-SubCell"/>
</dbReference>
<evidence type="ECO:0000256" key="2">
    <source>
        <dbReference type="ARBA" id="ARBA00022490"/>
    </source>
</evidence>
<name>A0A9N9BHF8_9GLOM</name>
<dbReference type="EMBL" id="CAJVPV010003982">
    <property type="protein sequence ID" value="CAG8564102.1"/>
    <property type="molecule type" value="Genomic_DNA"/>
</dbReference>
<accession>A0A9N9BHF8</accession>
<protein>
    <submittedName>
        <fullName evidence="6">17544_t:CDS:1</fullName>
    </submittedName>
</protein>
<dbReference type="InterPro" id="IPR007581">
    <property type="entry name" value="Endonuclease-V"/>
</dbReference>
<keyword evidence="2" id="KW-0963">Cytoplasm</keyword>
<dbReference type="Pfam" id="PF04493">
    <property type="entry name" value="Endonuclease_5"/>
    <property type="match status" value="1"/>
</dbReference>
<dbReference type="Gene3D" id="3.30.2170.10">
    <property type="entry name" value="archaeoglobus fulgidus dsm 4304 superfamily"/>
    <property type="match status" value="1"/>
</dbReference>
<dbReference type="GO" id="GO:0005730">
    <property type="term" value="C:nucleolus"/>
    <property type="evidence" value="ECO:0007669"/>
    <property type="project" value="TreeGrafter"/>
</dbReference>
<comment type="subcellular location">
    <subcellularLocation>
        <location evidence="1">Cytoplasm</location>
    </subcellularLocation>
</comment>
<evidence type="ECO:0000313" key="6">
    <source>
        <dbReference type="EMBL" id="CAG8564102.1"/>
    </source>
</evidence>
<comment type="caution">
    <text evidence="6">The sequence shown here is derived from an EMBL/GenBank/DDBJ whole genome shotgun (WGS) entry which is preliminary data.</text>
</comment>
<evidence type="ECO:0000256" key="3">
    <source>
        <dbReference type="ARBA" id="ARBA00022722"/>
    </source>
</evidence>
<dbReference type="PANTHER" id="PTHR28511">
    <property type="entry name" value="ENDONUCLEASE V"/>
    <property type="match status" value="1"/>
</dbReference>
<dbReference type="Proteomes" id="UP000789342">
    <property type="component" value="Unassembled WGS sequence"/>
</dbReference>
<dbReference type="GO" id="GO:0006281">
    <property type="term" value="P:DNA repair"/>
    <property type="evidence" value="ECO:0007669"/>
    <property type="project" value="InterPro"/>
</dbReference>
<evidence type="ECO:0000256" key="1">
    <source>
        <dbReference type="ARBA" id="ARBA00004496"/>
    </source>
</evidence>
<dbReference type="GO" id="GO:0016891">
    <property type="term" value="F:RNA endonuclease activity producing 5'-phosphomonoesters, hydrolytic mechanism"/>
    <property type="evidence" value="ECO:0007669"/>
    <property type="project" value="TreeGrafter"/>
</dbReference>
<dbReference type="CDD" id="cd06559">
    <property type="entry name" value="Endonuclease_V"/>
    <property type="match status" value="1"/>
</dbReference>
<dbReference type="GO" id="GO:0003727">
    <property type="term" value="F:single-stranded RNA binding"/>
    <property type="evidence" value="ECO:0007669"/>
    <property type="project" value="TreeGrafter"/>
</dbReference>
<organism evidence="6 7">
    <name type="scientific">Acaulospora morrowiae</name>
    <dbReference type="NCBI Taxonomy" id="94023"/>
    <lineage>
        <taxon>Eukaryota</taxon>
        <taxon>Fungi</taxon>
        <taxon>Fungi incertae sedis</taxon>
        <taxon>Mucoromycota</taxon>
        <taxon>Glomeromycotina</taxon>
        <taxon>Glomeromycetes</taxon>
        <taxon>Diversisporales</taxon>
        <taxon>Acaulosporaceae</taxon>
        <taxon>Acaulospora</taxon>
    </lineage>
</organism>
<reference evidence="6" key="1">
    <citation type="submission" date="2021-06" db="EMBL/GenBank/DDBJ databases">
        <authorList>
            <person name="Kallberg Y."/>
            <person name="Tangrot J."/>
            <person name="Rosling A."/>
        </authorList>
    </citation>
    <scope>NUCLEOTIDE SEQUENCE</scope>
    <source>
        <strain evidence="6">CL551</strain>
    </source>
</reference>
<dbReference type="PANTHER" id="PTHR28511:SF1">
    <property type="entry name" value="ENDONUCLEASE V"/>
    <property type="match status" value="1"/>
</dbReference>
<keyword evidence="3" id="KW-0540">Nuclease</keyword>
<sequence length="265" mass="29862">MSVPTVYDDNPSPAQRDIWAREQSELKSRLIEVDDLDFKKIILDDKGEKVEFEGLHYIGGVDVSFVENNEQDAVASLVILKYPSLEVIYEDFKMVKLKLPYIAGFLAFREVQPLLELLNTIRQANPMIFPHIILVDGNGTLHPRRFGLASHLGVLANVPTIGVGKNFLHIDDGERMTMSYVKSVVKEALRKGGNSHILQGDSGMVWGAAVRSLESTTNPIYISVGHRISLETAISMVLKCCRYRIPEPIRQADVRSREFIRNHFS</sequence>
<keyword evidence="5" id="KW-0378">Hydrolase</keyword>
<dbReference type="AlphaFoldDB" id="A0A9N9BHF8"/>
<evidence type="ECO:0000256" key="4">
    <source>
        <dbReference type="ARBA" id="ARBA00022759"/>
    </source>
</evidence>
<proteinExistence type="inferred from homology"/>
<dbReference type="HAMAP" id="MF_00801">
    <property type="entry name" value="Endonuclease_5"/>
    <property type="match status" value="1"/>
</dbReference>